<evidence type="ECO:0000313" key="4">
    <source>
        <dbReference type="Proteomes" id="UP001548992"/>
    </source>
</evidence>
<sequence length="314" mass="35834">MLTMDSPCTLSVLVTAHNCEKYIVETLNSLKKACSGVEDAVEVVLVNDASTDNTSELLHSFAASFSQVKIFDVLFRNIGKVRNFGVSKCSGHFVTMLDGDDQLLPNSFADIVQFLQAQQPDILLAPLNEIYEKKTKLHQWKGLQVNALSQHQVIEKFLIHRDIQAHFIGQFIKRSLLEDNHFPDFSCYEDAYLFPSILKASQTIFLAKQSPYLYFKREKSLSSALDADKISMLIKATQQMDNVLGESYHNLLACHWINLAHKFYPLINAEHEKQVVKQAIENVSFVSFLLDSKVRFSLKKKYLRMKLTGFFNKN</sequence>
<proteinExistence type="inferred from homology"/>
<dbReference type="GO" id="GO:0016757">
    <property type="term" value="F:glycosyltransferase activity"/>
    <property type="evidence" value="ECO:0007669"/>
    <property type="project" value="UniProtKB-KW"/>
</dbReference>
<dbReference type="RefSeq" id="WP_354466913.1">
    <property type="nucleotide sequence ID" value="NZ_JBEWWF010000003.1"/>
</dbReference>
<keyword evidence="3" id="KW-0328">Glycosyltransferase</keyword>
<dbReference type="InterPro" id="IPR029044">
    <property type="entry name" value="Nucleotide-diphossugar_trans"/>
</dbReference>
<dbReference type="InterPro" id="IPR001173">
    <property type="entry name" value="Glyco_trans_2-like"/>
</dbReference>
<comment type="caution">
    <text evidence="3">The sequence shown here is derived from an EMBL/GenBank/DDBJ whole genome shotgun (WGS) entry which is preliminary data.</text>
</comment>
<organism evidence="3 4">
    <name type="scientific">Pantoea leporis</name>
    <dbReference type="NCBI Taxonomy" id="2933780"/>
    <lineage>
        <taxon>Bacteria</taxon>
        <taxon>Pseudomonadati</taxon>
        <taxon>Pseudomonadota</taxon>
        <taxon>Gammaproteobacteria</taxon>
        <taxon>Enterobacterales</taxon>
        <taxon>Erwiniaceae</taxon>
        <taxon>Pantoea</taxon>
    </lineage>
</organism>
<reference evidence="3 4" key="1">
    <citation type="submission" date="2024-07" db="EMBL/GenBank/DDBJ databases">
        <title>Isolation, whole-genome sequencing, and annotation of five antibiotic-resistant bacteria from environmental samples.</title>
        <authorList>
            <person name="Bedore T."/>
            <person name="Hudson A.O."/>
            <person name="Kumar G."/>
        </authorList>
    </citation>
    <scope>NUCLEOTIDE SEQUENCE [LARGE SCALE GENOMIC DNA]</scope>
    <source>
        <strain evidence="3 4">RIT844</strain>
    </source>
</reference>
<dbReference type="Gene3D" id="3.90.550.10">
    <property type="entry name" value="Spore Coat Polysaccharide Biosynthesis Protein SpsA, Chain A"/>
    <property type="match status" value="1"/>
</dbReference>
<keyword evidence="3" id="KW-0808">Transferase</keyword>
<dbReference type="EC" id="2.4.-.-" evidence="3"/>
<dbReference type="PANTHER" id="PTHR43630:SF2">
    <property type="entry name" value="GLYCOSYLTRANSFERASE"/>
    <property type="match status" value="1"/>
</dbReference>
<protein>
    <submittedName>
        <fullName evidence="3">Glycosyltransferase family 2 protein</fullName>
        <ecNumber evidence="3">2.4.-.-</ecNumber>
    </submittedName>
</protein>
<dbReference type="PANTHER" id="PTHR43630">
    <property type="entry name" value="POLY-BETA-1,6-N-ACETYL-D-GLUCOSAMINE SYNTHASE"/>
    <property type="match status" value="1"/>
</dbReference>
<dbReference type="Proteomes" id="UP001548992">
    <property type="component" value="Unassembled WGS sequence"/>
</dbReference>
<comment type="similarity">
    <text evidence="1">Belongs to the glycosyltransferase 2 family. WaaE/KdtX subfamily.</text>
</comment>
<evidence type="ECO:0000259" key="2">
    <source>
        <dbReference type="Pfam" id="PF00535"/>
    </source>
</evidence>
<dbReference type="CDD" id="cd00761">
    <property type="entry name" value="Glyco_tranf_GTA_type"/>
    <property type="match status" value="1"/>
</dbReference>
<evidence type="ECO:0000256" key="1">
    <source>
        <dbReference type="ARBA" id="ARBA00038494"/>
    </source>
</evidence>
<dbReference type="SUPFAM" id="SSF53448">
    <property type="entry name" value="Nucleotide-diphospho-sugar transferases"/>
    <property type="match status" value="1"/>
</dbReference>
<name>A0ABV2DZZ2_9GAMM</name>
<gene>
    <name evidence="3" type="ORF">ABXV16_12585</name>
</gene>
<evidence type="ECO:0000313" key="3">
    <source>
        <dbReference type="EMBL" id="MET3076593.1"/>
    </source>
</evidence>
<keyword evidence="4" id="KW-1185">Reference proteome</keyword>
<dbReference type="Pfam" id="PF00535">
    <property type="entry name" value="Glycos_transf_2"/>
    <property type="match status" value="1"/>
</dbReference>
<feature type="domain" description="Glycosyltransferase 2-like" evidence="2">
    <location>
        <begin position="11"/>
        <end position="139"/>
    </location>
</feature>
<accession>A0ABV2DZZ2</accession>
<dbReference type="EMBL" id="JBEWWF010000003">
    <property type="protein sequence ID" value="MET3076593.1"/>
    <property type="molecule type" value="Genomic_DNA"/>
</dbReference>